<protein>
    <recommendedName>
        <fullName evidence="1">DUF4145 domain-containing protein</fullName>
    </recommendedName>
</protein>
<organism evidence="2 3">
    <name type="scientific">Dickeya solani D s0432-1</name>
    <dbReference type="NCBI Taxonomy" id="1231725"/>
    <lineage>
        <taxon>Bacteria</taxon>
        <taxon>Pseudomonadati</taxon>
        <taxon>Pseudomonadota</taxon>
        <taxon>Gammaproteobacteria</taxon>
        <taxon>Enterobacterales</taxon>
        <taxon>Pectobacteriaceae</taxon>
        <taxon>Dickeya</taxon>
    </lineage>
</organism>
<proteinExistence type="predicted"/>
<dbReference type="InterPro" id="IPR025285">
    <property type="entry name" value="DUF4145"/>
</dbReference>
<dbReference type="RefSeq" id="WP_022632274.1">
    <property type="nucleotide sequence ID" value="NZ_AMWE01000001.1"/>
</dbReference>
<name>A0AAV3KHH9_9GAMM</name>
<comment type="caution">
    <text evidence="2">The sequence shown here is derived from an EMBL/GenBank/DDBJ whole genome shotgun (WGS) entry which is preliminary data.</text>
</comment>
<evidence type="ECO:0000313" key="3">
    <source>
        <dbReference type="Proteomes" id="UP000017142"/>
    </source>
</evidence>
<sequence>MPEQTKKIYCNNCSCETRHSILFYKKKMNVEEEGDQIVWFEEDNYYFSECMGCENITLHIESTYSGLDNEYYTTQFPPKIIRKEPKWLYRIDGDGMVLGTSDKIEIFREIYISLKNNTPRLAVMGVRALLEMVMIENIEDQGSFVKNLSKLKESGYISNYQFEAINKVIEAGHASMHRSYKASSDEVSSIMDITENIIESIYINKLNITKINPSPRVKK</sequence>
<dbReference type="Pfam" id="PF13643">
    <property type="entry name" value="DUF4145"/>
    <property type="match status" value="1"/>
</dbReference>
<dbReference type="GeneID" id="43519506"/>
<dbReference type="AlphaFoldDB" id="A0AAV3KHH9"/>
<reference evidence="3" key="1">
    <citation type="journal article" date="2013" name="Diversity">
        <title>Genome Sequence of Dickeya solani, a New soft Rot Pathogen of Potato, Suggests its Emergence May Be Related to a Novel Combination of Non-Ribosomal Peptide/Polyketide Synthetase Clusters.</title>
        <authorList>
            <person name="Garlant L."/>
            <person name="Koskinen P."/>
            <person name="Rouhiainen L."/>
            <person name="Laine P."/>
            <person name="Paulin L."/>
            <person name="Auvinen P."/>
            <person name="Holm L."/>
            <person name="Pirhonen M."/>
        </authorList>
    </citation>
    <scope>NUCLEOTIDE SEQUENCE [LARGE SCALE GENOMIC DNA]</scope>
    <source>
        <strain evidence="3">D s0432-1</strain>
    </source>
</reference>
<evidence type="ECO:0000259" key="1">
    <source>
        <dbReference type="Pfam" id="PF13643"/>
    </source>
</evidence>
<feature type="domain" description="DUF4145" evidence="1">
    <location>
        <begin position="109"/>
        <end position="195"/>
    </location>
</feature>
<dbReference type="Proteomes" id="UP000017142">
    <property type="component" value="Unassembled WGS sequence"/>
</dbReference>
<accession>A0AAV3KHH9</accession>
<gene>
    <name evidence="2" type="ORF">A544_0784</name>
</gene>
<evidence type="ECO:0000313" key="2">
    <source>
        <dbReference type="EMBL" id="ERO59804.1"/>
    </source>
</evidence>
<dbReference type="EMBL" id="AMWE01000001">
    <property type="protein sequence ID" value="ERO59804.1"/>
    <property type="molecule type" value="Genomic_DNA"/>
</dbReference>